<dbReference type="HOGENOM" id="CLU_706637_0_0_1"/>
<dbReference type="eggNOG" id="ENOG502S04E">
    <property type="taxonomic scope" value="Eukaryota"/>
</dbReference>
<reference evidence="1" key="2">
    <citation type="submission" date="2015-06" db="UniProtKB">
        <authorList>
            <consortium name="EnsemblMetazoa"/>
        </authorList>
    </citation>
    <scope>IDENTIFICATION</scope>
</reference>
<evidence type="ECO:0000313" key="2">
    <source>
        <dbReference type="Proteomes" id="UP000015104"/>
    </source>
</evidence>
<accession>T1L2M8</accession>
<evidence type="ECO:0000313" key="1">
    <source>
        <dbReference type="EnsemblMetazoa" id="tetur33g01520.1"/>
    </source>
</evidence>
<reference evidence="2" key="1">
    <citation type="submission" date="2011-08" db="EMBL/GenBank/DDBJ databases">
        <authorList>
            <person name="Rombauts S."/>
        </authorList>
    </citation>
    <scope>NUCLEOTIDE SEQUENCE</scope>
    <source>
        <strain evidence="2">London</strain>
    </source>
</reference>
<protein>
    <submittedName>
        <fullName evidence="1">Uncharacterized protein</fullName>
    </submittedName>
</protein>
<sequence>MTDLYRLCLNRSIDQEHRSGYNVHVWESTETNRVINGETYDKVVTTQYMSSSYQNDMFKGYSPVAASVKRYKKNSKGSYYLAYSVHRDYYDSNSDLPESEYHAALQPIDCFQDPEKRLNLKFHLTCKGNVEVQNSDGCIQKSQDSVYEMKELFRSSLLGQLGISTTRVADIDFKFQKEVIEADVTFFEAPQISEVLPYVVRSARPESISKLRETVAGSAEKCLQYHSSFVASGAFNIPSAIIYCQKGNICFTTTNTTEMNHDSKETSCYIYTDPFKKLNRLGREKPLSDLHDHILGYFGHITFNMNLGEKAKAVAFQVTDVIDQSEGAKKQKIPFESLYHNSQFDEIDGVHTVMIPGVNRFGDCYRACSQNEDIPCETFSFCNRKDKKECV</sequence>
<dbReference type="AlphaFoldDB" id="T1L2M8"/>
<dbReference type="EnsemblMetazoa" id="tetur33g01520.1">
    <property type="protein sequence ID" value="tetur33g01520.1"/>
    <property type="gene ID" value="tetur33g01520"/>
</dbReference>
<dbReference type="Proteomes" id="UP000015104">
    <property type="component" value="Unassembled WGS sequence"/>
</dbReference>
<keyword evidence="2" id="KW-1185">Reference proteome</keyword>
<proteinExistence type="predicted"/>
<dbReference type="EMBL" id="CAEY01000950">
    <property type="status" value="NOT_ANNOTATED_CDS"/>
    <property type="molecule type" value="Genomic_DNA"/>
</dbReference>
<name>T1L2M8_TETUR</name>
<organism evidence="1 2">
    <name type="scientific">Tetranychus urticae</name>
    <name type="common">Two-spotted spider mite</name>
    <dbReference type="NCBI Taxonomy" id="32264"/>
    <lineage>
        <taxon>Eukaryota</taxon>
        <taxon>Metazoa</taxon>
        <taxon>Ecdysozoa</taxon>
        <taxon>Arthropoda</taxon>
        <taxon>Chelicerata</taxon>
        <taxon>Arachnida</taxon>
        <taxon>Acari</taxon>
        <taxon>Acariformes</taxon>
        <taxon>Trombidiformes</taxon>
        <taxon>Prostigmata</taxon>
        <taxon>Eleutherengona</taxon>
        <taxon>Raphignathae</taxon>
        <taxon>Tetranychoidea</taxon>
        <taxon>Tetranychidae</taxon>
        <taxon>Tetranychus</taxon>
    </lineage>
</organism>